<reference evidence="6 7" key="1">
    <citation type="submission" date="2021-09" db="EMBL/GenBank/DDBJ databases">
        <title>Genomic insights and catalytic innovation underlie evolution of tropane alkaloids biosynthesis.</title>
        <authorList>
            <person name="Wang Y.-J."/>
            <person name="Tian T."/>
            <person name="Huang J.-P."/>
            <person name="Huang S.-X."/>
        </authorList>
    </citation>
    <scope>NUCLEOTIDE SEQUENCE [LARGE SCALE GENOMIC DNA]</scope>
    <source>
        <strain evidence="6">KIB-2018</strain>
        <tissue evidence="6">Leaf</tissue>
    </source>
</reference>
<dbReference type="PANTHER" id="PTHR22835">
    <property type="entry name" value="ZINC FINGER FYVE DOMAIN CONTAINING PROTEIN"/>
    <property type="match status" value="1"/>
</dbReference>
<keyword evidence="5" id="KW-1133">Transmembrane helix</keyword>
<keyword evidence="5" id="KW-0812">Transmembrane</keyword>
<dbReference type="Pfam" id="PF00657">
    <property type="entry name" value="Lipase_GDSL"/>
    <property type="match status" value="1"/>
</dbReference>
<dbReference type="GO" id="GO:0016788">
    <property type="term" value="F:hydrolase activity, acting on ester bonds"/>
    <property type="evidence" value="ECO:0007669"/>
    <property type="project" value="InterPro"/>
</dbReference>
<comment type="caution">
    <text evidence="6">The sequence shown here is derived from an EMBL/GenBank/DDBJ whole genome shotgun (WGS) entry which is preliminary data.</text>
</comment>
<dbReference type="PANTHER" id="PTHR22835:SF510">
    <property type="entry name" value="GDSL ESTERASE_LIPASE"/>
    <property type="match status" value="1"/>
</dbReference>
<name>A0AAV8SXL7_9ROSI</name>
<dbReference type="EMBL" id="JAIWQS010000007">
    <property type="protein sequence ID" value="KAJ8758828.1"/>
    <property type="molecule type" value="Genomic_DNA"/>
</dbReference>
<gene>
    <name evidence="6" type="ORF">K2173_002607</name>
</gene>
<comment type="similarity">
    <text evidence="1">Belongs to the 'GDSL' lipolytic enzyme family.</text>
</comment>
<dbReference type="CDD" id="cd01837">
    <property type="entry name" value="SGNH_plant_lipase_like"/>
    <property type="match status" value="1"/>
</dbReference>
<feature type="transmembrane region" description="Helical" evidence="5">
    <location>
        <begin position="14"/>
        <end position="34"/>
    </location>
</feature>
<evidence type="ECO:0000256" key="4">
    <source>
        <dbReference type="ARBA" id="ARBA00023180"/>
    </source>
</evidence>
<dbReference type="InterPro" id="IPR001087">
    <property type="entry name" value="GDSL"/>
</dbReference>
<evidence type="ECO:0000256" key="3">
    <source>
        <dbReference type="ARBA" id="ARBA00022801"/>
    </source>
</evidence>
<dbReference type="Proteomes" id="UP001159364">
    <property type="component" value="Linkage Group LG07"/>
</dbReference>
<keyword evidence="5" id="KW-0472">Membrane</keyword>
<evidence type="ECO:0000313" key="7">
    <source>
        <dbReference type="Proteomes" id="UP001159364"/>
    </source>
</evidence>
<evidence type="ECO:0000313" key="6">
    <source>
        <dbReference type="EMBL" id="KAJ8758828.1"/>
    </source>
</evidence>
<keyword evidence="3" id="KW-0378">Hydrolase</keyword>
<dbReference type="SUPFAM" id="SSF52266">
    <property type="entry name" value="SGNH hydrolase"/>
    <property type="match status" value="1"/>
</dbReference>
<evidence type="ECO:0000256" key="5">
    <source>
        <dbReference type="SAM" id="Phobius"/>
    </source>
</evidence>
<sequence length="400" mass="45035">MNWLRPRNLWDLKLAFKATAVIVPLAVAYSVFIATGQRRNIGSSNACKFPAVFNFGDSNSDTGGRSAAFQRIPYPNGHSFFGKQSGPYCDGRVIVDFIAEKLGLPHLSAYLDSIGTNFRHGANFAVGGSTIQPLDTRIFVGGYNPISLEIQVLQFEQFKERTIELYGQGRSSYVMSNLPRPEDFSRALYTLDMGQNDLHSAFESMTQEQVLASIPSIIHHFAQAVEKLYQLGARTFWIHNTGPIGCLPFVHLYYPPKPTDKDTNGCVKSQNEVAQEFNRQLKERVLQLRSQFPDAFFTYTDIYIARYSLFSEAKELGFDDPLEYCCGYYRDNGVHCWQKEMVNGTEVGKKPCHNPRIYISWDSVHYSEAANQVVAKMILDGSMSDPPVPINEACHKTVQS</sequence>
<accession>A0AAV8SXL7</accession>
<keyword evidence="2" id="KW-0732">Signal</keyword>
<protein>
    <submittedName>
        <fullName evidence="6">Uncharacterized protein</fullName>
    </submittedName>
</protein>
<dbReference type="AlphaFoldDB" id="A0AAV8SXL7"/>
<dbReference type="InterPro" id="IPR035669">
    <property type="entry name" value="SGNH_plant_lipase-like"/>
</dbReference>
<evidence type="ECO:0000256" key="2">
    <source>
        <dbReference type="ARBA" id="ARBA00022729"/>
    </source>
</evidence>
<keyword evidence="4" id="KW-0325">Glycoprotein</keyword>
<organism evidence="6 7">
    <name type="scientific">Erythroxylum novogranatense</name>
    <dbReference type="NCBI Taxonomy" id="1862640"/>
    <lineage>
        <taxon>Eukaryota</taxon>
        <taxon>Viridiplantae</taxon>
        <taxon>Streptophyta</taxon>
        <taxon>Embryophyta</taxon>
        <taxon>Tracheophyta</taxon>
        <taxon>Spermatophyta</taxon>
        <taxon>Magnoliopsida</taxon>
        <taxon>eudicotyledons</taxon>
        <taxon>Gunneridae</taxon>
        <taxon>Pentapetalae</taxon>
        <taxon>rosids</taxon>
        <taxon>fabids</taxon>
        <taxon>Malpighiales</taxon>
        <taxon>Erythroxylaceae</taxon>
        <taxon>Erythroxylum</taxon>
    </lineage>
</organism>
<proteinExistence type="inferred from homology"/>
<dbReference type="InterPro" id="IPR036514">
    <property type="entry name" value="SGNH_hydro_sf"/>
</dbReference>
<dbReference type="Gene3D" id="3.40.50.1110">
    <property type="entry name" value="SGNH hydrolase"/>
    <property type="match status" value="1"/>
</dbReference>
<keyword evidence="7" id="KW-1185">Reference proteome</keyword>
<evidence type="ECO:0000256" key="1">
    <source>
        <dbReference type="ARBA" id="ARBA00008668"/>
    </source>
</evidence>